<sequence length="504" mass="56019">MAYFTIQNNVATITDKTLLWRLLPDYGNPANNHPYGFNQYPFTPYFEGDTIRFLTPGEAYQTFSSGVTILIDGIGGYTCNAVRVGGDMWIFDSPVYNDPTRNFVGRTINCTNGETLYDTYKFGRHEVAPLSNGTGAYKIINKGDNEMTNGIQQIDNVYFVRVGNTQWVKRFDTSNGQGKWAANANSYEDYRQDANNPLANVTGASLLSSPFADEQVVLNQQANLSSLQNGYIVVNNRQYAKVTGGYVCNDDVMKNLTPLPTGSGSNKIPILAYHAIQDEDGDDYHLSFDKFRDDMQWLADNNWHTLTESEVIDALTKGTAIPANSVLVTLDDFYPGWYTGYNGRGAIGIMEDIGINAILFLTVKNMDENPGSWDFVKVLDHNQFALGSHNKIHVGDGNLTNTQLHDEIVNSKKTISKLGLTTVRSYAYPTGSRNDDARFELRKAGYDIAFNFGVNEDTGTTETILDGTRLTVASTDGTLTRYNFNRKAVKPSNAYDLPNLLQNN</sequence>
<dbReference type="Gene3D" id="3.20.20.370">
    <property type="entry name" value="Glycoside hydrolase/deacetylase"/>
    <property type="match status" value="1"/>
</dbReference>
<evidence type="ECO:0000256" key="2">
    <source>
        <dbReference type="ARBA" id="ARBA00022729"/>
    </source>
</evidence>
<evidence type="ECO:0000256" key="1">
    <source>
        <dbReference type="ARBA" id="ARBA00004613"/>
    </source>
</evidence>
<dbReference type="PATRIC" id="fig|1423734.3.peg.3156"/>
<name>A0A0R1XS87_9LACO</name>
<dbReference type="InterPro" id="IPR002509">
    <property type="entry name" value="NODB_dom"/>
</dbReference>
<dbReference type="eggNOG" id="COG0726">
    <property type="taxonomic scope" value="Bacteria"/>
</dbReference>
<dbReference type="AlphaFoldDB" id="A0A0R1XS87"/>
<comment type="subcellular location">
    <subcellularLocation>
        <location evidence="1">Secreted</location>
    </subcellularLocation>
</comment>
<dbReference type="PANTHER" id="PTHR34216:SF3">
    <property type="entry name" value="POLY-BETA-1,6-N-ACETYL-D-GLUCOSAMINE N-DEACETYLASE"/>
    <property type="match status" value="1"/>
</dbReference>
<dbReference type="PROSITE" id="PS51677">
    <property type="entry name" value="NODB"/>
    <property type="match status" value="1"/>
</dbReference>
<comment type="caution">
    <text evidence="4">The sequence shown here is derived from an EMBL/GenBank/DDBJ whole genome shotgun (WGS) entry which is preliminary data.</text>
</comment>
<gene>
    <name evidence="4" type="ORF">FC83_GL003107</name>
</gene>
<dbReference type="CDD" id="cd10918">
    <property type="entry name" value="CE4_NodB_like_5s_6s"/>
    <property type="match status" value="1"/>
</dbReference>
<dbReference type="GO" id="GO:0016810">
    <property type="term" value="F:hydrolase activity, acting on carbon-nitrogen (but not peptide) bonds"/>
    <property type="evidence" value="ECO:0007669"/>
    <property type="project" value="InterPro"/>
</dbReference>
<feature type="domain" description="NodB homology" evidence="3">
    <location>
        <begin position="324"/>
        <end position="504"/>
    </location>
</feature>
<dbReference type="PANTHER" id="PTHR34216">
    <property type="match status" value="1"/>
</dbReference>
<dbReference type="Proteomes" id="UP000051236">
    <property type="component" value="Unassembled WGS sequence"/>
</dbReference>
<dbReference type="SUPFAM" id="SSF88713">
    <property type="entry name" value="Glycoside hydrolase/deacetylase"/>
    <property type="match status" value="1"/>
</dbReference>
<dbReference type="GO" id="GO:0005975">
    <property type="term" value="P:carbohydrate metabolic process"/>
    <property type="evidence" value="ECO:0007669"/>
    <property type="project" value="InterPro"/>
</dbReference>
<evidence type="ECO:0000313" key="5">
    <source>
        <dbReference type="Proteomes" id="UP000051236"/>
    </source>
</evidence>
<evidence type="ECO:0000259" key="3">
    <source>
        <dbReference type="PROSITE" id="PS51677"/>
    </source>
</evidence>
<dbReference type="Pfam" id="PF01522">
    <property type="entry name" value="Polysacc_deac_1"/>
    <property type="match status" value="1"/>
</dbReference>
<dbReference type="InterPro" id="IPR011330">
    <property type="entry name" value="Glyco_hydro/deAcase_b/a-brl"/>
</dbReference>
<proteinExistence type="predicted"/>
<keyword evidence="5" id="KW-1185">Reference proteome</keyword>
<dbReference type="EMBL" id="AZGA01000057">
    <property type="protein sequence ID" value="KRM33034.1"/>
    <property type="molecule type" value="Genomic_DNA"/>
</dbReference>
<dbReference type="GO" id="GO:0005576">
    <property type="term" value="C:extracellular region"/>
    <property type="evidence" value="ECO:0007669"/>
    <property type="project" value="UniProtKB-SubCell"/>
</dbReference>
<organism evidence="4 5">
    <name type="scientific">Agrilactobacillus composti DSM 18527 = JCM 14202</name>
    <dbReference type="NCBI Taxonomy" id="1423734"/>
    <lineage>
        <taxon>Bacteria</taxon>
        <taxon>Bacillati</taxon>
        <taxon>Bacillota</taxon>
        <taxon>Bacilli</taxon>
        <taxon>Lactobacillales</taxon>
        <taxon>Lactobacillaceae</taxon>
        <taxon>Agrilactobacillus</taxon>
    </lineage>
</organism>
<reference evidence="4 5" key="1">
    <citation type="journal article" date="2015" name="Genome Announc.">
        <title>Expanding the biotechnology potential of lactobacilli through comparative genomics of 213 strains and associated genera.</title>
        <authorList>
            <person name="Sun Z."/>
            <person name="Harris H.M."/>
            <person name="McCann A."/>
            <person name="Guo C."/>
            <person name="Argimon S."/>
            <person name="Zhang W."/>
            <person name="Yang X."/>
            <person name="Jeffery I.B."/>
            <person name="Cooney J.C."/>
            <person name="Kagawa T.F."/>
            <person name="Liu W."/>
            <person name="Song Y."/>
            <person name="Salvetti E."/>
            <person name="Wrobel A."/>
            <person name="Rasinkangas P."/>
            <person name="Parkhill J."/>
            <person name="Rea M.C."/>
            <person name="O'Sullivan O."/>
            <person name="Ritari J."/>
            <person name="Douillard F.P."/>
            <person name="Paul Ross R."/>
            <person name="Yang R."/>
            <person name="Briner A.E."/>
            <person name="Felis G.E."/>
            <person name="de Vos W.M."/>
            <person name="Barrangou R."/>
            <person name="Klaenhammer T.R."/>
            <person name="Caufield P.W."/>
            <person name="Cui Y."/>
            <person name="Zhang H."/>
            <person name="O'Toole P.W."/>
        </authorList>
    </citation>
    <scope>NUCLEOTIDE SEQUENCE [LARGE SCALE GENOMIC DNA]</scope>
    <source>
        <strain evidence="4 5">DSM 18527</strain>
    </source>
</reference>
<evidence type="ECO:0000313" key="4">
    <source>
        <dbReference type="EMBL" id="KRM33034.1"/>
    </source>
</evidence>
<protein>
    <recommendedName>
        <fullName evidence="3">NodB homology domain-containing protein</fullName>
    </recommendedName>
</protein>
<dbReference type="STRING" id="1423734.FC83_GL003107"/>
<keyword evidence="2" id="KW-0732">Signal</keyword>
<dbReference type="InterPro" id="IPR051398">
    <property type="entry name" value="Polysacch_Deacetylase"/>
</dbReference>
<accession>A0A0R1XS87</accession>
<dbReference type="RefSeq" id="WP_057002668.1">
    <property type="nucleotide sequence ID" value="NZ_AZGA01000057.1"/>
</dbReference>